<dbReference type="Proteomes" id="UP001432062">
    <property type="component" value="Chromosome"/>
</dbReference>
<organism evidence="2 3">
    <name type="scientific">Nocardia vinacea</name>
    <dbReference type="NCBI Taxonomy" id="96468"/>
    <lineage>
        <taxon>Bacteria</taxon>
        <taxon>Bacillati</taxon>
        <taxon>Actinomycetota</taxon>
        <taxon>Actinomycetes</taxon>
        <taxon>Mycobacteriales</taxon>
        <taxon>Nocardiaceae</taxon>
        <taxon>Nocardia</taxon>
    </lineage>
</organism>
<keyword evidence="3" id="KW-1185">Reference proteome</keyword>
<name>A0ABZ1Z1T4_9NOCA</name>
<proteinExistence type="predicted"/>
<gene>
    <name evidence="2" type="ORF">OG563_09475</name>
</gene>
<sequence>MRRLLSRSVPADPAPAPKAVPDVPAVLSALGFTVPRRLELRPRDHSADDQDTKRARRRRCLPVEYGPEFKLSAEVQESLAEVRDMLSNEPHPATWARQVAEMTGEIGAIIADIGRLIDARTAWIPEPTPVAVASGSWLDSITEVAEPLDRPLAAALGRQSLSRNASLSDDVVAQLRELDRAAAGMYERLRQQHTARTGHVRKPRSPLSVSFDQARARNARQLAELHEQHRAELDALWRMRDAL</sequence>
<evidence type="ECO:0000313" key="2">
    <source>
        <dbReference type="EMBL" id="WUV48400.1"/>
    </source>
</evidence>
<reference evidence="2" key="1">
    <citation type="submission" date="2022-10" db="EMBL/GenBank/DDBJ databases">
        <title>The complete genomes of actinobacterial strains from the NBC collection.</title>
        <authorList>
            <person name="Joergensen T.S."/>
            <person name="Alvarez Arevalo M."/>
            <person name="Sterndorff E.B."/>
            <person name="Faurdal D."/>
            <person name="Vuksanovic O."/>
            <person name="Mourched A.-S."/>
            <person name="Charusanti P."/>
            <person name="Shaw S."/>
            <person name="Blin K."/>
            <person name="Weber T."/>
        </authorList>
    </citation>
    <scope>NUCLEOTIDE SEQUENCE</scope>
    <source>
        <strain evidence="2">NBC_01482</strain>
    </source>
</reference>
<protein>
    <submittedName>
        <fullName evidence="2">Uncharacterized protein</fullName>
    </submittedName>
</protein>
<dbReference type="EMBL" id="CP109441">
    <property type="protein sequence ID" value="WUV48400.1"/>
    <property type="molecule type" value="Genomic_DNA"/>
</dbReference>
<dbReference type="RefSeq" id="WP_329412742.1">
    <property type="nucleotide sequence ID" value="NZ_CP109441.1"/>
</dbReference>
<feature type="region of interest" description="Disordered" evidence="1">
    <location>
        <begin position="1"/>
        <end position="21"/>
    </location>
</feature>
<accession>A0ABZ1Z1T4</accession>
<evidence type="ECO:0000313" key="3">
    <source>
        <dbReference type="Proteomes" id="UP001432062"/>
    </source>
</evidence>
<evidence type="ECO:0000256" key="1">
    <source>
        <dbReference type="SAM" id="MobiDB-lite"/>
    </source>
</evidence>